<dbReference type="EMBL" id="ML996259">
    <property type="protein sequence ID" value="KAF2729008.1"/>
    <property type="molecule type" value="Genomic_DNA"/>
</dbReference>
<comment type="caution">
    <text evidence="8">The sequence shown here is derived from an EMBL/GenBank/DDBJ whole genome shotgun (WGS) entry which is preliminary data.</text>
</comment>
<dbReference type="PANTHER" id="PTHR33048">
    <property type="entry name" value="PTH11-LIKE INTEGRAL MEMBRANE PROTEIN (AFU_ORTHOLOGUE AFUA_5G11245)"/>
    <property type="match status" value="1"/>
</dbReference>
<proteinExistence type="inferred from homology"/>
<dbReference type="InterPro" id="IPR052337">
    <property type="entry name" value="SAT4-like"/>
</dbReference>
<evidence type="ECO:0000313" key="8">
    <source>
        <dbReference type="EMBL" id="KAF2729008.1"/>
    </source>
</evidence>
<reference evidence="8" key="1">
    <citation type="journal article" date="2020" name="Stud. Mycol.">
        <title>101 Dothideomycetes genomes: a test case for predicting lifestyles and emergence of pathogens.</title>
        <authorList>
            <person name="Haridas S."/>
            <person name="Albert R."/>
            <person name="Binder M."/>
            <person name="Bloem J."/>
            <person name="Labutti K."/>
            <person name="Salamov A."/>
            <person name="Andreopoulos B."/>
            <person name="Baker S."/>
            <person name="Barry K."/>
            <person name="Bills G."/>
            <person name="Bluhm B."/>
            <person name="Cannon C."/>
            <person name="Castanera R."/>
            <person name="Culley D."/>
            <person name="Daum C."/>
            <person name="Ezra D."/>
            <person name="Gonzalez J."/>
            <person name="Henrissat B."/>
            <person name="Kuo A."/>
            <person name="Liang C."/>
            <person name="Lipzen A."/>
            <person name="Lutzoni F."/>
            <person name="Magnuson J."/>
            <person name="Mondo S."/>
            <person name="Nolan M."/>
            <person name="Ohm R."/>
            <person name="Pangilinan J."/>
            <person name="Park H.-J."/>
            <person name="Ramirez L."/>
            <person name="Alfaro M."/>
            <person name="Sun H."/>
            <person name="Tritt A."/>
            <person name="Yoshinaga Y."/>
            <person name="Zwiers L.-H."/>
            <person name="Turgeon B."/>
            <person name="Goodwin S."/>
            <person name="Spatafora J."/>
            <person name="Crous P."/>
            <person name="Grigoriev I."/>
        </authorList>
    </citation>
    <scope>NUCLEOTIDE SEQUENCE</scope>
    <source>
        <strain evidence="8">CBS 125425</strain>
    </source>
</reference>
<evidence type="ECO:0000256" key="2">
    <source>
        <dbReference type="ARBA" id="ARBA00022692"/>
    </source>
</evidence>
<evidence type="ECO:0000256" key="5">
    <source>
        <dbReference type="ARBA" id="ARBA00038359"/>
    </source>
</evidence>
<sequence>ELAFLCSTCLTKLSALCFYRRLDPPCPKGLRRIIYFFLILTVSLTAAFILAQILICHPTATYWAIPSPSTMTRVQRNCASQQAIYPLQGATSTISTLYSIMIPVLVLRNIPMARNQRIGLRLISLLGLVVLGAGIARTVFLTRLAQSPTGDATWNGFNVFVWSQVECQLSLVCASIP</sequence>
<evidence type="ECO:0000256" key="4">
    <source>
        <dbReference type="ARBA" id="ARBA00023136"/>
    </source>
</evidence>
<feature type="domain" description="Rhodopsin" evidence="7">
    <location>
        <begin position="3"/>
        <end position="177"/>
    </location>
</feature>
<keyword evidence="9" id="KW-1185">Reference proteome</keyword>
<organism evidence="8 9">
    <name type="scientific">Polyplosphaeria fusca</name>
    <dbReference type="NCBI Taxonomy" id="682080"/>
    <lineage>
        <taxon>Eukaryota</taxon>
        <taxon>Fungi</taxon>
        <taxon>Dikarya</taxon>
        <taxon>Ascomycota</taxon>
        <taxon>Pezizomycotina</taxon>
        <taxon>Dothideomycetes</taxon>
        <taxon>Pleosporomycetidae</taxon>
        <taxon>Pleosporales</taxon>
        <taxon>Tetraplosphaeriaceae</taxon>
        <taxon>Polyplosphaeria</taxon>
    </lineage>
</organism>
<comment type="similarity">
    <text evidence="5">Belongs to the SAT4 family.</text>
</comment>
<dbReference type="Pfam" id="PF20684">
    <property type="entry name" value="Fung_rhodopsin"/>
    <property type="match status" value="1"/>
</dbReference>
<gene>
    <name evidence="8" type="ORF">EJ04DRAFT_399244</name>
</gene>
<dbReference type="Proteomes" id="UP000799444">
    <property type="component" value="Unassembled WGS sequence"/>
</dbReference>
<evidence type="ECO:0000256" key="6">
    <source>
        <dbReference type="SAM" id="Phobius"/>
    </source>
</evidence>
<accession>A0A9P4QP95</accession>
<protein>
    <recommendedName>
        <fullName evidence="7">Rhodopsin domain-containing protein</fullName>
    </recommendedName>
</protein>
<feature type="transmembrane region" description="Helical" evidence="6">
    <location>
        <begin position="85"/>
        <end position="106"/>
    </location>
</feature>
<dbReference type="AlphaFoldDB" id="A0A9P4QP95"/>
<keyword evidence="2 6" id="KW-0812">Transmembrane</keyword>
<evidence type="ECO:0000313" key="9">
    <source>
        <dbReference type="Proteomes" id="UP000799444"/>
    </source>
</evidence>
<name>A0A9P4QP95_9PLEO</name>
<feature type="transmembrane region" description="Helical" evidence="6">
    <location>
        <begin position="118"/>
        <end position="140"/>
    </location>
</feature>
<evidence type="ECO:0000256" key="1">
    <source>
        <dbReference type="ARBA" id="ARBA00004141"/>
    </source>
</evidence>
<evidence type="ECO:0000259" key="7">
    <source>
        <dbReference type="Pfam" id="PF20684"/>
    </source>
</evidence>
<feature type="transmembrane region" description="Helical" evidence="6">
    <location>
        <begin position="33"/>
        <end position="65"/>
    </location>
</feature>
<keyword evidence="4 6" id="KW-0472">Membrane</keyword>
<dbReference type="GO" id="GO:0016020">
    <property type="term" value="C:membrane"/>
    <property type="evidence" value="ECO:0007669"/>
    <property type="project" value="UniProtKB-SubCell"/>
</dbReference>
<comment type="subcellular location">
    <subcellularLocation>
        <location evidence="1">Membrane</location>
        <topology evidence="1">Multi-pass membrane protein</topology>
    </subcellularLocation>
</comment>
<dbReference type="PANTHER" id="PTHR33048:SF129">
    <property type="entry name" value="INTEGRAL MEMBRANE PROTEIN-RELATED"/>
    <property type="match status" value="1"/>
</dbReference>
<keyword evidence="3 6" id="KW-1133">Transmembrane helix</keyword>
<dbReference type="InterPro" id="IPR049326">
    <property type="entry name" value="Rhodopsin_dom_fungi"/>
</dbReference>
<dbReference type="OrthoDB" id="4525788at2759"/>
<feature type="non-terminal residue" evidence="8">
    <location>
        <position position="1"/>
    </location>
</feature>
<feature type="non-terminal residue" evidence="8">
    <location>
        <position position="177"/>
    </location>
</feature>
<evidence type="ECO:0000256" key="3">
    <source>
        <dbReference type="ARBA" id="ARBA00022989"/>
    </source>
</evidence>